<comment type="caution">
    <text evidence="2">The sequence shown here is derived from an EMBL/GenBank/DDBJ whole genome shotgun (WGS) entry which is preliminary data.</text>
</comment>
<dbReference type="PANTHER" id="PTHR43179:SF7">
    <property type="entry name" value="RHAMNOSYLTRANSFERASE WBBL"/>
    <property type="match status" value="1"/>
</dbReference>
<dbReference type="AlphaFoldDB" id="A0A399QXW6"/>
<dbReference type="PANTHER" id="PTHR43179">
    <property type="entry name" value="RHAMNOSYLTRANSFERASE WBBL"/>
    <property type="match status" value="1"/>
</dbReference>
<reference evidence="2 3" key="1">
    <citation type="submission" date="2018-08" db="EMBL/GenBank/DDBJ databases">
        <title>Henriciella mobilis sp. nov., isolated from seawater.</title>
        <authorList>
            <person name="Cheng H."/>
            <person name="Wu Y.-H."/>
            <person name="Xu X.-W."/>
            <person name="Guo L.-L."/>
        </authorList>
    </citation>
    <scope>NUCLEOTIDE SEQUENCE [LARGE SCALE GENOMIC DNA]</scope>
    <source>
        <strain evidence="2 3">CCUG66934</strain>
    </source>
</reference>
<dbReference type="EMBL" id="QWGB01000005">
    <property type="protein sequence ID" value="RIJ23758.1"/>
    <property type="molecule type" value="Genomic_DNA"/>
</dbReference>
<evidence type="ECO:0000259" key="1">
    <source>
        <dbReference type="Pfam" id="PF00535"/>
    </source>
</evidence>
<dbReference type="SUPFAM" id="SSF53448">
    <property type="entry name" value="Nucleotide-diphospho-sugar transferases"/>
    <property type="match status" value="1"/>
</dbReference>
<organism evidence="2 3">
    <name type="scientific">Henriciella barbarensis</name>
    <dbReference type="NCBI Taxonomy" id="86342"/>
    <lineage>
        <taxon>Bacteria</taxon>
        <taxon>Pseudomonadati</taxon>
        <taxon>Pseudomonadota</taxon>
        <taxon>Alphaproteobacteria</taxon>
        <taxon>Hyphomonadales</taxon>
        <taxon>Hyphomonadaceae</taxon>
        <taxon>Henriciella</taxon>
    </lineage>
</organism>
<proteinExistence type="predicted"/>
<dbReference type="GO" id="GO:0016740">
    <property type="term" value="F:transferase activity"/>
    <property type="evidence" value="ECO:0007669"/>
    <property type="project" value="UniProtKB-KW"/>
</dbReference>
<dbReference type="Gene3D" id="3.90.550.10">
    <property type="entry name" value="Spore Coat Polysaccharide Biosynthesis Protein SpsA, Chain A"/>
    <property type="match status" value="1"/>
</dbReference>
<dbReference type="Pfam" id="PF00535">
    <property type="entry name" value="Glycos_transf_2"/>
    <property type="match status" value="1"/>
</dbReference>
<dbReference type="OrthoDB" id="9771846at2"/>
<dbReference type="Proteomes" id="UP000265431">
    <property type="component" value="Unassembled WGS sequence"/>
</dbReference>
<evidence type="ECO:0000313" key="2">
    <source>
        <dbReference type="EMBL" id="RIJ23758.1"/>
    </source>
</evidence>
<keyword evidence="2" id="KW-0808">Transferase</keyword>
<feature type="domain" description="Glycosyltransferase 2-like" evidence="1">
    <location>
        <begin position="80"/>
        <end position="216"/>
    </location>
</feature>
<evidence type="ECO:0000313" key="3">
    <source>
        <dbReference type="Proteomes" id="UP000265431"/>
    </source>
</evidence>
<name>A0A399QXW6_9PROT</name>
<protein>
    <submittedName>
        <fullName evidence="2">Glycosyltransferase</fullName>
    </submittedName>
</protein>
<accession>A0A399QXW6</accession>
<dbReference type="InterPro" id="IPR029044">
    <property type="entry name" value="Nucleotide-diphossugar_trans"/>
</dbReference>
<sequence length="350" mass="39692">MEWARRVRRAASSILRGRRKPPPGPQTAEKAVVSNWHAKLSDEQRQYVVDHAVDPIRPDIGQAGAPRPRHACLDARPRISVVLGTLNRRKLLEKCIATVRRELEGLDGEIIVVDGGSNDRTIPWLTKQEDVITILQYNRYKSGNTSMRRRSWGGFMNMGFRAASADYILMISDDCLLMPGAIRNGIAQIEAAKQAGIPVGACAFYFRDWPKQKRYYVQRTIGGNLMLNHGIYTREALEAAQYANEDDYVFYKSDTDLSLKIWDSGYAIIDAPQSICEHYVGIEEELRAGNTALMSYDRSQMKQYWPDLVTDEGVAKMGKIYLDQPPGDEADKTWGRLYRQEERAAKKTKS</sequence>
<gene>
    <name evidence="2" type="ORF">D1224_05720</name>
</gene>
<keyword evidence="3" id="KW-1185">Reference proteome</keyword>
<dbReference type="InterPro" id="IPR001173">
    <property type="entry name" value="Glyco_trans_2-like"/>
</dbReference>